<dbReference type="EMBL" id="JAAGWE010000003">
    <property type="protein sequence ID" value="NEM04735.1"/>
    <property type="molecule type" value="Genomic_DNA"/>
</dbReference>
<comment type="caution">
    <text evidence="3">The sequence shown here is derived from an EMBL/GenBank/DDBJ whole genome shotgun (WGS) entry which is preliminary data.</text>
</comment>
<protein>
    <submittedName>
        <fullName evidence="3">TIR domain-containing protein</fullName>
    </submittedName>
</protein>
<evidence type="ECO:0000313" key="4">
    <source>
        <dbReference type="Proteomes" id="UP000471126"/>
    </source>
</evidence>
<dbReference type="Gene3D" id="1.10.10.10">
    <property type="entry name" value="Winged helix-like DNA-binding domain superfamily/Winged helix DNA-binding domain"/>
    <property type="match status" value="1"/>
</dbReference>
<gene>
    <name evidence="3" type="ORF">GCU54_01670</name>
</gene>
<feature type="domain" description="TIR" evidence="2">
    <location>
        <begin position="1"/>
        <end position="131"/>
    </location>
</feature>
<dbReference type="Gene3D" id="3.40.50.10140">
    <property type="entry name" value="Toll/interleukin-1 receptor homology (TIR) domain"/>
    <property type="match status" value="1"/>
</dbReference>
<dbReference type="InterPro" id="IPR036388">
    <property type="entry name" value="WH-like_DNA-bd_sf"/>
</dbReference>
<dbReference type="SUPFAM" id="SSF52540">
    <property type="entry name" value="P-loop containing nucleoside triphosphate hydrolases"/>
    <property type="match status" value="1"/>
</dbReference>
<dbReference type="Gene3D" id="3.40.50.300">
    <property type="entry name" value="P-loop containing nucleotide triphosphate hydrolases"/>
    <property type="match status" value="1"/>
</dbReference>
<accession>A0A6P0GCF7</accession>
<name>A0A6P0GCF7_9ACTN</name>
<proteinExistence type="predicted"/>
<sequence length="1350" mass="144387">MSVFVSYARADDEPFVRRLVAHLTASGLKVWFDRECMPSRSLTFMDEIRRAIDAADRLLVVVGPHAVASEYVRSEWLYALARGKAVTPVLRSGGYELLPPELRMLHCPDVRTARPERQARAEVVRVLTEPMPQLGELHGVPDLPPHFRPRPDEGSDLVARLLADRTSTAFAERWRRVTLLAGMGGAGKSVLAGATARSTSVRRTFPDGVYWLDARDHPGAENLVEALLRSVRGGAVPVGPAGTVEADLRGALRDRRCLVVLDNALDADHVVALAGCLDTPARLLVTTRHRDLVDDTEVLALSGLSLAAGRKLLADWTGTELPHDLTDRLVRRCEGLPFALALCGAMAAQGVPLELVIERVEAADLGFLERRFPGYPHPSLLPMLDASLRALTDRSAATTDLLVSLAVFREGARIPWAALERFWRRRGGLGSAHVAKHLALVQGLSLLRVEGGGDSRAVVLHPLVHDYVGALAGDPTELHGELLAAYGATSGTDLADGPDDGYYHANLVHHLLRADCTDLALTTLTGSPAWLRAKQRDPARRGSFSSDVDLVLGTAWGGGGQPPLDAVVRLRTARHVAQRGPSAWGDSILRAMVAVGDELTALAGIRATVDPTRRVMQLLELHDRLRRAGRPMPELRQEAREIRDAERDPGRRRDMAVGFIGAATSESELAEAAASWLGFRDDPLFRDQLGPQLVVRLLRNGATGTARRIAEHSAMAGLILGVHQDVETGHTGRVLRRLADLPGEPAGTMPRMQTVDALVRAGAYRHARRVARTLDSKIRVTALTRVPDAGAILEAVAAARDLPEPVDRAFALFTCAEAVQRLRQSHPRQSRQTWFRWRRRSASAVLDADVLVRESRREVERVDGPSRRFVLGAHAQWALTAGDPDADLLVAAWRQAIDADAEASYRAGELGSLALALAESGDLEGSRRTLARAVAAAETADNAGNADAALVAVLPAIAAAGHVTVALDRALEIVDTERRERALAALARMCGDLGLPDEVLMIASRSPDGAGSAKYRIEQARAFARRGDVASSLSVVDTLEGWERDSALSEVVLVLAAAGSPAAGSAARRLLATAGPSFASVQACCAVAVALAGHDRAAAEGWLGLAEQSLPEPPGLAHSLSVTEWAAAVHVVRPERAAAAFVSAVNAARSVEESWLSLGGIIGFRDRSRALAAVGKALAAGGLVEDALALGQLVDEDDECRALMAIITARAALAVRRERAPDARDLFGRAQTHALAVDHSVLGTDWRLVASTAVAEALSEAGEGPWALELADRVHPGPDAYLLILGRCSLVPPVETGTLMPAHLVTALDIVGWTRPDWHRLADALRGRLFSADPGIGPGADAWLARTTSS</sequence>
<dbReference type="SUPFAM" id="SSF52200">
    <property type="entry name" value="Toll/Interleukin receptor TIR domain"/>
    <property type="match status" value="1"/>
</dbReference>
<dbReference type="PROSITE" id="PS50104">
    <property type="entry name" value="TIR"/>
    <property type="match status" value="1"/>
</dbReference>
<dbReference type="PRINTS" id="PR00364">
    <property type="entry name" value="DISEASERSIST"/>
</dbReference>
<dbReference type="GO" id="GO:0007165">
    <property type="term" value="P:signal transduction"/>
    <property type="evidence" value="ECO:0007669"/>
    <property type="project" value="InterPro"/>
</dbReference>
<dbReference type="InterPro" id="IPR027417">
    <property type="entry name" value="P-loop_NTPase"/>
</dbReference>
<dbReference type="GO" id="GO:0005829">
    <property type="term" value="C:cytosol"/>
    <property type="evidence" value="ECO:0007669"/>
    <property type="project" value="UniProtKB-ARBA"/>
</dbReference>
<organism evidence="3 4">
    <name type="scientific">Geodermatophilus normandii</name>
    <dbReference type="NCBI Taxonomy" id="1137989"/>
    <lineage>
        <taxon>Bacteria</taxon>
        <taxon>Bacillati</taxon>
        <taxon>Actinomycetota</taxon>
        <taxon>Actinomycetes</taxon>
        <taxon>Geodermatophilales</taxon>
        <taxon>Geodermatophilaceae</taxon>
        <taxon>Geodermatophilus</taxon>
    </lineage>
</organism>
<dbReference type="RefSeq" id="WP_163474957.1">
    <property type="nucleotide sequence ID" value="NZ_JAAGWE010000003.1"/>
</dbReference>
<evidence type="ECO:0000313" key="3">
    <source>
        <dbReference type="EMBL" id="NEM04735.1"/>
    </source>
</evidence>
<dbReference type="Pfam" id="PF00931">
    <property type="entry name" value="NB-ARC"/>
    <property type="match status" value="1"/>
</dbReference>
<dbReference type="InterPro" id="IPR002182">
    <property type="entry name" value="NB-ARC"/>
</dbReference>
<dbReference type="GO" id="GO:0043531">
    <property type="term" value="F:ADP binding"/>
    <property type="evidence" value="ECO:0007669"/>
    <property type="project" value="InterPro"/>
</dbReference>
<dbReference type="InterPro" id="IPR035897">
    <property type="entry name" value="Toll_tir_struct_dom_sf"/>
</dbReference>
<dbReference type="Proteomes" id="UP000471126">
    <property type="component" value="Unassembled WGS sequence"/>
</dbReference>
<evidence type="ECO:0000259" key="2">
    <source>
        <dbReference type="PROSITE" id="PS50104"/>
    </source>
</evidence>
<dbReference type="PANTHER" id="PTHR22845:SF5">
    <property type="entry name" value="APOPTOTIC PROTEASE-ACTIVATING FACTOR 1"/>
    <property type="match status" value="1"/>
</dbReference>
<keyword evidence="1" id="KW-0053">Apoptosis</keyword>
<dbReference type="Pfam" id="PF13676">
    <property type="entry name" value="TIR_2"/>
    <property type="match status" value="1"/>
</dbReference>
<evidence type="ECO:0000256" key="1">
    <source>
        <dbReference type="ARBA" id="ARBA00022703"/>
    </source>
</evidence>
<dbReference type="PANTHER" id="PTHR22845">
    <property type="entry name" value="APOPTOTIC PROTEASE-ACTIVATING FACTOR 1"/>
    <property type="match status" value="1"/>
</dbReference>
<reference evidence="3 4" key="1">
    <citation type="submission" date="2019-12" db="EMBL/GenBank/DDBJ databases">
        <title>WGS of CPCC 203550 I12A-02606.</title>
        <authorList>
            <person name="Jiang Z."/>
        </authorList>
    </citation>
    <scope>NUCLEOTIDE SEQUENCE [LARGE SCALE GENOMIC DNA]</scope>
    <source>
        <strain evidence="3 4">I12A-02606</strain>
    </source>
</reference>
<dbReference type="InterPro" id="IPR000157">
    <property type="entry name" value="TIR_dom"/>
</dbReference>